<dbReference type="Proteomes" id="UP001642540">
    <property type="component" value="Unassembled WGS sequence"/>
</dbReference>
<evidence type="ECO:0000313" key="2">
    <source>
        <dbReference type="EMBL" id="CAL8147892.1"/>
    </source>
</evidence>
<evidence type="ECO:0000256" key="1">
    <source>
        <dbReference type="SAM" id="Phobius"/>
    </source>
</evidence>
<keyword evidence="1" id="KW-0472">Membrane</keyword>
<reference evidence="2 3" key="1">
    <citation type="submission" date="2024-08" db="EMBL/GenBank/DDBJ databases">
        <authorList>
            <person name="Cucini C."/>
            <person name="Frati F."/>
        </authorList>
    </citation>
    <scope>NUCLEOTIDE SEQUENCE [LARGE SCALE GENOMIC DNA]</scope>
</reference>
<evidence type="ECO:0000313" key="3">
    <source>
        <dbReference type="Proteomes" id="UP001642540"/>
    </source>
</evidence>
<name>A0ABP1SAH4_9HEXA</name>
<feature type="transmembrane region" description="Helical" evidence="1">
    <location>
        <begin position="125"/>
        <end position="150"/>
    </location>
</feature>
<proteinExistence type="predicted"/>
<comment type="caution">
    <text evidence="2">The sequence shown here is derived from an EMBL/GenBank/DDBJ whole genome shotgun (WGS) entry which is preliminary data.</text>
</comment>
<keyword evidence="3" id="KW-1185">Reference proteome</keyword>
<dbReference type="EMBL" id="CAXLJM020000166">
    <property type="protein sequence ID" value="CAL8147892.1"/>
    <property type="molecule type" value="Genomic_DNA"/>
</dbReference>
<keyword evidence="1" id="KW-0812">Transmembrane</keyword>
<protein>
    <submittedName>
        <fullName evidence="2">Uncharacterized protein</fullName>
    </submittedName>
</protein>
<gene>
    <name evidence="2" type="ORF">ODALV1_LOCUS31265</name>
</gene>
<organism evidence="2 3">
    <name type="scientific">Orchesella dallaii</name>
    <dbReference type="NCBI Taxonomy" id="48710"/>
    <lineage>
        <taxon>Eukaryota</taxon>
        <taxon>Metazoa</taxon>
        <taxon>Ecdysozoa</taxon>
        <taxon>Arthropoda</taxon>
        <taxon>Hexapoda</taxon>
        <taxon>Collembola</taxon>
        <taxon>Entomobryomorpha</taxon>
        <taxon>Entomobryoidea</taxon>
        <taxon>Orchesellidae</taxon>
        <taxon>Orchesellinae</taxon>
        <taxon>Orchesella</taxon>
    </lineage>
</organism>
<feature type="transmembrane region" description="Helical" evidence="1">
    <location>
        <begin position="156"/>
        <end position="177"/>
    </location>
</feature>
<keyword evidence="1" id="KW-1133">Transmembrane helix</keyword>
<sequence length="194" mass="21207">MSVTELQVIHRHVVSKPKPSSNSRFLLPNGGDADDMGLVMKLDSKLKEKMMLGQSPPPSSTSSPVVSMQNPSAVRPSAVSSQLCGQSHEVTGWVLRGALILQTAHIPFIKLTHKMNDTIQRKTKLLLPIVLYMSLLVLVAQAGAVLTLFYQSFMPIGMWFLLCCIAILAAMFCYTAVLSNNQSQSKSSSRFVSL</sequence>
<accession>A0ABP1SAH4</accession>